<dbReference type="AlphaFoldDB" id="G4CMF1"/>
<organism evidence="2 3">
    <name type="scientific">Neisseria wadsworthii 9715</name>
    <dbReference type="NCBI Taxonomy" id="1030841"/>
    <lineage>
        <taxon>Bacteria</taxon>
        <taxon>Pseudomonadati</taxon>
        <taxon>Pseudomonadota</taxon>
        <taxon>Betaproteobacteria</taxon>
        <taxon>Neisseriales</taxon>
        <taxon>Neisseriaceae</taxon>
        <taxon>Neisseria</taxon>
    </lineage>
</organism>
<proteinExistence type="predicted"/>
<evidence type="ECO:0000256" key="1">
    <source>
        <dbReference type="SAM" id="Phobius"/>
    </source>
</evidence>
<dbReference type="Proteomes" id="UP000005336">
    <property type="component" value="Unassembled WGS sequence"/>
</dbReference>
<keyword evidence="1" id="KW-0812">Transmembrane</keyword>
<dbReference type="HOGENOM" id="CLU_2718209_0_0_4"/>
<sequence length="72" mass="8420">MKTVFEFKEICLSRASVWGCLLIFFSANAVFGITFDTGFFFYVIHRIGTDTEFLGYFEDGEMLVRVWLRQVC</sequence>
<dbReference type="EMBL" id="AGAZ01000009">
    <property type="protein sequence ID" value="EGZ51097.1"/>
    <property type="molecule type" value="Genomic_DNA"/>
</dbReference>
<keyword evidence="1" id="KW-0472">Membrane</keyword>
<protein>
    <submittedName>
        <fullName evidence="2">Uncharacterized protein</fullName>
    </submittedName>
</protein>
<gene>
    <name evidence="2" type="ORF">HMPREF9370_0260</name>
</gene>
<comment type="caution">
    <text evidence="2">The sequence shown here is derived from an EMBL/GenBank/DDBJ whole genome shotgun (WGS) entry which is preliminary data.</text>
</comment>
<accession>G4CMF1</accession>
<keyword evidence="1" id="KW-1133">Transmembrane helix</keyword>
<reference evidence="2 3" key="1">
    <citation type="submission" date="2011-06" db="EMBL/GenBank/DDBJ databases">
        <authorList>
            <person name="Muzny D."/>
            <person name="Qin X."/>
            <person name="Deng J."/>
            <person name="Jiang H."/>
            <person name="Liu Y."/>
            <person name="Qu J."/>
            <person name="Song X.-Z."/>
            <person name="Zhang L."/>
            <person name="Thornton R."/>
            <person name="Coyle M."/>
            <person name="Francisco L."/>
            <person name="Jackson L."/>
            <person name="Javaid M."/>
            <person name="Korchina V."/>
            <person name="Kovar C."/>
            <person name="Mata R."/>
            <person name="Mathew T."/>
            <person name="Ngo R."/>
            <person name="Nguyen L."/>
            <person name="Nguyen N."/>
            <person name="Okwuonu G."/>
            <person name="Ongeri F."/>
            <person name="Pham C."/>
            <person name="Simmons D."/>
            <person name="Wilczek-Boney K."/>
            <person name="Hale W."/>
            <person name="Jakkamsetti A."/>
            <person name="Pham P."/>
            <person name="Ruth R."/>
            <person name="San Lucas F."/>
            <person name="Warren J."/>
            <person name="Zhang J."/>
            <person name="Zhao Z."/>
            <person name="Zhou C."/>
            <person name="Zhu D."/>
            <person name="Lee S."/>
            <person name="Bess C."/>
            <person name="Blankenburg K."/>
            <person name="Forbes L."/>
            <person name="Fu Q."/>
            <person name="Gubbala S."/>
            <person name="Hirani K."/>
            <person name="Jayaseelan J.C."/>
            <person name="Lara F."/>
            <person name="Munidasa M."/>
            <person name="Palculict T."/>
            <person name="Patil S."/>
            <person name="Pu L.-L."/>
            <person name="Saada N."/>
            <person name="Tang L."/>
            <person name="Weissenberger G."/>
            <person name="Zhu Y."/>
            <person name="Hemphill L."/>
            <person name="Shang Y."/>
            <person name="Youmans B."/>
            <person name="Ayvaz T."/>
            <person name="Ross M."/>
            <person name="Santibanez J."/>
            <person name="Aqrawi P."/>
            <person name="Gross S."/>
            <person name="Joshi V."/>
            <person name="Fowler G."/>
            <person name="Nazareth L."/>
            <person name="Reid J."/>
            <person name="Worley K."/>
            <person name="Petrosino J."/>
            <person name="Highlander S."/>
            <person name="Gibbs R."/>
        </authorList>
    </citation>
    <scope>NUCLEOTIDE SEQUENCE [LARGE SCALE GENOMIC DNA]</scope>
    <source>
        <strain evidence="2 3">9715</strain>
    </source>
</reference>
<name>G4CMF1_9NEIS</name>
<evidence type="ECO:0000313" key="3">
    <source>
        <dbReference type="Proteomes" id="UP000005336"/>
    </source>
</evidence>
<keyword evidence="3" id="KW-1185">Reference proteome</keyword>
<feature type="transmembrane region" description="Helical" evidence="1">
    <location>
        <begin position="21"/>
        <end position="44"/>
    </location>
</feature>
<evidence type="ECO:0000313" key="2">
    <source>
        <dbReference type="EMBL" id="EGZ51097.1"/>
    </source>
</evidence>